<feature type="region of interest" description="Disordered" evidence="1">
    <location>
        <begin position="555"/>
        <end position="592"/>
    </location>
</feature>
<dbReference type="RefSeq" id="XP_005780728.1">
    <property type="nucleotide sequence ID" value="XM_005780671.1"/>
</dbReference>
<dbReference type="GeneID" id="17273844"/>
<name>A0A0D3JXR4_EMIH1</name>
<feature type="compositionally biased region" description="Polar residues" evidence="1">
    <location>
        <begin position="565"/>
        <end position="574"/>
    </location>
</feature>
<evidence type="ECO:0000256" key="1">
    <source>
        <dbReference type="SAM" id="MobiDB-lite"/>
    </source>
</evidence>
<keyword evidence="3" id="KW-1185">Reference proteome</keyword>
<evidence type="ECO:0008006" key="4">
    <source>
        <dbReference type="Google" id="ProtNLM"/>
    </source>
</evidence>
<protein>
    <recommendedName>
        <fullName evidence="4">Cytidyltransferase-like domain-containing protein</fullName>
    </recommendedName>
</protein>
<dbReference type="HOGENOM" id="CLU_343402_0_0_1"/>
<dbReference type="Proteomes" id="UP000013827">
    <property type="component" value="Unassembled WGS sequence"/>
</dbReference>
<organism evidence="2 3">
    <name type="scientific">Emiliania huxleyi (strain CCMP1516)</name>
    <dbReference type="NCBI Taxonomy" id="280463"/>
    <lineage>
        <taxon>Eukaryota</taxon>
        <taxon>Haptista</taxon>
        <taxon>Haptophyta</taxon>
        <taxon>Prymnesiophyceae</taxon>
        <taxon>Isochrysidales</taxon>
        <taxon>Noelaerhabdaceae</taxon>
        <taxon>Emiliania</taxon>
    </lineage>
</organism>
<feature type="compositionally biased region" description="Low complexity" evidence="1">
    <location>
        <begin position="575"/>
        <end position="585"/>
    </location>
</feature>
<dbReference type="AlphaFoldDB" id="A0A0D3JXR4"/>
<evidence type="ECO:0000313" key="3">
    <source>
        <dbReference type="Proteomes" id="UP000013827"/>
    </source>
</evidence>
<dbReference type="eggNOG" id="ENOG502S90S">
    <property type="taxonomic scope" value="Eukaryota"/>
</dbReference>
<dbReference type="EnsemblProtists" id="EOD28299">
    <property type="protein sequence ID" value="EOD28299"/>
    <property type="gene ID" value="EMIHUDRAFT_234919"/>
</dbReference>
<sequence length="825" mass="89052">MNPLHQGHVDMLHAAAGRLHAHGFHAYLSPSHDGYVQPKAAASGTIGLSAAFRLCAAQRAVEADPLVSVAAWEAAQPGEWPDFPEVCEALRGRLGGGRRLFYVCGADHAARCGLGGGMGEVGVVVAPPAEQPVRGVFVASPARGEAAAFSSTLVREALAERDFEAASRYLSPAVAPSTVLCIVSENPVADAPGGGGGAAGAEERRAVGAGRKRYRAQLDSVTFLWVPSHAGCASNAYADAAATAYMGASEIEDATAVIREAGLTAGSHTAGVTGPLWSDVVRGTTRHKWDKRQRIKDQHGEREIQFADVDDHNVVTKTVMGARVRQQAGVPHGTHHERIMRGEAGRETPGAATRSDLRGCLVCKAARDAARRAALKRDPLCPIVRKAAQQWTEEDENPPRATMAHVLSGACLGNREQARWFLRVARAQTGTAISKVAQAAPDSKETLKTLRMAHVAALKGSRYRVLDEDGYDALAPAVGGVLPALVDDLPEKSRRDLGAGVTRNLQVVAEAATGAVQRWIQLNDEATARIMKREEHIEWLRKLFAGWKEARPALRESRRRRDNGGNVQTGQQPVGRTRAATAAQAGGSGDGGQRAKWVRLMMLLRLRERFRCWASFRMVLTRKGIDAMYKAYKKRRKKRRGASDDETEASADEGRADPGTAEADQTASTAEGTLGRGTRRAATSTDYGGPVTRRRRADDGEAEQSRRARRGREQDVAEISRRMKSEDATHLATDGPAPRRYDGDTPRTVRCVPVFVRSEKSNALVGKTTLPALGHIGPEVRSIYSVDDKTCLLAGAEQEGPAHNPWSTQGHRVHTPYQSRYSARW</sequence>
<dbReference type="SUPFAM" id="SSF52374">
    <property type="entry name" value="Nucleotidylyl transferase"/>
    <property type="match status" value="1"/>
</dbReference>
<dbReference type="InterPro" id="IPR014729">
    <property type="entry name" value="Rossmann-like_a/b/a_fold"/>
</dbReference>
<reference evidence="3" key="1">
    <citation type="journal article" date="2013" name="Nature">
        <title>Pan genome of the phytoplankton Emiliania underpins its global distribution.</title>
        <authorList>
            <person name="Read B.A."/>
            <person name="Kegel J."/>
            <person name="Klute M.J."/>
            <person name="Kuo A."/>
            <person name="Lefebvre S.C."/>
            <person name="Maumus F."/>
            <person name="Mayer C."/>
            <person name="Miller J."/>
            <person name="Monier A."/>
            <person name="Salamov A."/>
            <person name="Young J."/>
            <person name="Aguilar M."/>
            <person name="Claverie J.M."/>
            <person name="Frickenhaus S."/>
            <person name="Gonzalez K."/>
            <person name="Herman E.K."/>
            <person name="Lin Y.C."/>
            <person name="Napier J."/>
            <person name="Ogata H."/>
            <person name="Sarno A.F."/>
            <person name="Shmutz J."/>
            <person name="Schroeder D."/>
            <person name="de Vargas C."/>
            <person name="Verret F."/>
            <person name="von Dassow P."/>
            <person name="Valentin K."/>
            <person name="Van de Peer Y."/>
            <person name="Wheeler G."/>
            <person name="Dacks J.B."/>
            <person name="Delwiche C.F."/>
            <person name="Dyhrman S.T."/>
            <person name="Glockner G."/>
            <person name="John U."/>
            <person name="Richards T."/>
            <person name="Worden A.Z."/>
            <person name="Zhang X."/>
            <person name="Grigoriev I.V."/>
            <person name="Allen A.E."/>
            <person name="Bidle K."/>
            <person name="Borodovsky M."/>
            <person name="Bowler C."/>
            <person name="Brownlee C."/>
            <person name="Cock J.M."/>
            <person name="Elias M."/>
            <person name="Gladyshev V.N."/>
            <person name="Groth M."/>
            <person name="Guda C."/>
            <person name="Hadaegh A."/>
            <person name="Iglesias-Rodriguez M.D."/>
            <person name="Jenkins J."/>
            <person name="Jones B.M."/>
            <person name="Lawson T."/>
            <person name="Leese F."/>
            <person name="Lindquist E."/>
            <person name="Lobanov A."/>
            <person name="Lomsadze A."/>
            <person name="Malik S.B."/>
            <person name="Marsh M.E."/>
            <person name="Mackinder L."/>
            <person name="Mock T."/>
            <person name="Mueller-Roeber B."/>
            <person name="Pagarete A."/>
            <person name="Parker M."/>
            <person name="Probert I."/>
            <person name="Quesneville H."/>
            <person name="Raines C."/>
            <person name="Rensing S.A."/>
            <person name="Riano-Pachon D.M."/>
            <person name="Richier S."/>
            <person name="Rokitta S."/>
            <person name="Shiraiwa Y."/>
            <person name="Soanes D.M."/>
            <person name="van der Giezen M."/>
            <person name="Wahlund T.M."/>
            <person name="Williams B."/>
            <person name="Wilson W."/>
            <person name="Wolfe G."/>
            <person name="Wurch L.L."/>
        </authorList>
    </citation>
    <scope>NUCLEOTIDE SEQUENCE</scope>
</reference>
<reference evidence="2" key="2">
    <citation type="submission" date="2024-10" db="UniProtKB">
        <authorList>
            <consortium name="EnsemblProtists"/>
        </authorList>
    </citation>
    <scope>IDENTIFICATION</scope>
</reference>
<feature type="compositionally biased region" description="Basic and acidic residues" evidence="1">
    <location>
        <begin position="696"/>
        <end position="729"/>
    </location>
</feature>
<dbReference type="Gene3D" id="3.40.50.620">
    <property type="entry name" value="HUPs"/>
    <property type="match status" value="1"/>
</dbReference>
<evidence type="ECO:0000313" key="2">
    <source>
        <dbReference type="EnsemblProtists" id="EOD28299"/>
    </source>
</evidence>
<dbReference type="KEGG" id="ehx:EMIHUDRAFT_234919"/>
<proteinExistence type="predicted"/>
<dbReference type="PaxDb" id="2903-EOD28299"/>
<accession>A0A0D3JXR4</accession>
<feature type="region of interest" description="Disordered" evidence="1">
    <location>
        <begin position="633"/>
        <end position="745"/>
    </location>
</feature>